<dbReference type="GO" id="GO:0035459">
    <property type="term" value="P:vesicle cargo loading"/>
    <property type="evidence" value="ECO:0007669"/>
    <property type="project" value="TreeGrafter"/>
</dbReference>
<name>G5C1R3_HETGA</name>
<organism evidence="5 6">
    <name type="scientific">Heterocephalus glaber</name>
    <name type="common">Naked mole rat</name>
    <dbReference type="NCBI Taxonomy" id="10181"/>
    <lineage>
        <taxon>Eukaryota</taxon>
        <taxon>Metazoa</taxon>
        <taxon>Chordata</taxon>
        <taxon>Craniata</taxon>
        <taxon>Vertebrata</taxon>
        <taxon>Euteleostomi</taxon>
        <taxon>Mammalia</taxon>
        <taxon>Eutheria</taxon>
        <taxon>Euarchontoglires</taxon>
        <taxon>Glires</taxon>
        <taxon>Rodentia</taxon>
        <taxon>Hystricomorpha</taxon>
        <taxon>Bathyergidae</taxon>
        <taxon>Heterocephalus</taxon>
    </lineage>
</organism>
<feature type="region of interest" description="Disordered" evidence="3">
    <location>
        <begin position="366"/>
        <end position="395"/>
    </location>
</feature>
<protein>
    <submittedName>
        <fullName evidence="5">Melanoma inhibitory activity protein 3</fullName>
    </submittedName>
</protein>
<keyword evidence="4" id="KW-0472">Membrane</keyword>
<dbReference type="EMBL" id="JH172862">
    <property type="protein sequence ID" value="EHB15474.1"/>
    <property type="molecule type" value="Genomic_DNA"/>
</dbReference>
<proteinExistence type="predicted"/>
<feature type="coiled-coil region" evidence="2">
    <location>
        <begin position="434"/>
        <end position="475"/>
    </location>
</feature>
<evidence type="ECO:0000256" key="3">
    <source>
        <dbReference type="SAM" id="MobiDB-lite"/>
    </source>
</evidence>
<feature type="region of interest" description="Disordered" evidence="3">
    <location>
        <begin position="38"/>
        <end position="64"/>
    </location>
</feature>
<feature type="transmembrane region" description="Helical" evidence="4">
    <location>
        <begin position="132"/>
        <end position="149"/>
    </location>
</feature>
<keyword evidence="4" id="KW-0812">Transmembrane</keyword>
<evidence type="ECO:0000256" key="1">
    <source>
        <dbReference type="ARBA" id="ARBA00023054"/>
    </source>
</evidence>
<evidence type="ECO:0000256" key="4">
    <source>
        <dbReference type="SAM" id="Phobius"/>
    </source>
</evidence>
<feature type="coiled-coil region" evidence="2">
    <location>
        <begin position="171"/>
        <end position="226"/>
    </location>
</feature>
<keyword evidence="4" id="KW-1133">Transmembrane helix</keyword>
<dbReference type="GO" id="GO:0070971">
    <property type="term" value="C:endoplasmic reticulum exit site"/>
    <property type="evidence" value="ECO:0007669"/>
    <property type="project" value="TreeGrafter"/>
</dbReference>
<dbReference type="InParanoid" id="G5C1R3"/>
<evidence type="ECO:0000256" key="2">
    <source>
        <dbReference type="SAM" id="Coils"/>
    </source>
</evidence>
<dbReference type="STRING" id="10181.G5C1R3"/>
<reference evidence="5 6" key="1">
    <citation type="journal article" date="2011" name="Nature">
        <title>Genome sequencing reveals insights into physiology and longevity of the naked mole rat.</title>
        <authorList>
            <person name="Kim E.B."/>
            <person name="Fang X."/>
            <person name="Fushan A.A."/>
            <person name="Huang Z."/>
            <person name="Lobanov A.V."/>
            <person name="Han L."/>
            <person name="Marino S.M."/>
            <person name="Sun X."/>
            <person name="Turanov A.A."/>
            <person name="Yang P."/>
            <person name="Yim S.H."/>
            <person name="Zhao X."/>
            <person name="Kasaikina M.V."/>
            <person name="Stoletzki N."/>
            <person name="Peng C."/>
            <person name="Polak P."/>
            <person name="Xiong Z."/>
            <person name="Kiezun A."/>
            <person name="Zhu Y."/>
            <person name="Chen Y."/>
            <person name="Kryukov G.V."/>
            <person name="Zhang Q."/>
            <person name="Peshkin L."/>
            <person name="Yang L."/>
            <person name="Bronson R.T."/>
            <person name="Buffenstein R."/>
            <person name="Wang B."/>
            <person name="Han C."/>
            <person name="Li Q."/>
            <person name="Chen L."/>
            <person name="Zhao W."/>
            <person name="Sunyaev S.R."/>
            <person name="Park T.J."/>
            <person name="Zhang G."/>
            <person name="Wang J."/>
            <person name="Gladyshev V.N."/>
        </authorList>
    </citation>
    <scope>NUCLEOTIDE SEQUENCE [LARGE SCALE GENOMIC DNA]</scope>
</reference>
<keyword evidence="1 2" id="KW-0175">Coiled coil</keyword>
<dbReference type="PANTHER" id="PTHR23158">
    <property type="entry name" value="MELANOMA INHIBITORY ACTIVITY-RELATED"/>
    <property type="match status" value="1"/>
</dbReference>
<sequence length="517" mass="58561">MGWLLLRTSSVRARGRVTLETIPDVCLQLRAQSSAEGEALRSRPLSAPRRQPLRNGVWPSPAEPTGSELPFPMDTVLATAPVVTVSPGDPELLGPLSVLYAALVARLLELVGTLPEDVQPGPDFYGLPWKPVLLLTAFLGIVSFLIFFWRTVLAVKERIYQVTEQQISEKVKNTMKENTELLQKLSNYEQKVKESKKLVQNTKKENMILSEEAIKYKDKIKVLERNSKILGDKAKKLVVMLESEREQNVKNKDLMPENRKSIEKLKDVISVNPSELSEVQIALNEDKLSEEKVKSECQQVQEENARLKKKKAQLKQEIEDWKCHAELREQIKSLEKSQRELEAALAHKDDSIWALTNCIPQLNRLECRPESEDPGPGGAEADESANGEGGGEQNEMKTQIKQMLDVFQTQAAVSLLQEDLKFLQAKLRASILIQHDLEGQIKKLEEDCGALQSSKTGLEEECRTLLQKVEILNELYQQDMALQKKLSQEEYELQERDQRLWAAEKVVLASEEVVRPK</sequence>
<gene>
    <name evidence="5" type="ORF">GW7_06955</name>
</gene>
<dbReference type="AlphaFoldDB" id="G5C1R3"/>
<dbReference type="InterPro" id="IPR051500">
    <property type="entry name" value="cTAGE_MIA/OTOR"/>
</dbReference>
<evidence type="ECO:0000313" key="6">
    <source>
        <dbReference type="Proteomes" id="UP000006813"/>
    </source>
</evidence>
<evidence type="ECO:0000313" key="5">
    <source>
        <dbReference type="EMBL" id="EHB15474.1"/>
    </source>
</evidence>
<dbReference type="Proteomes" id="UP000006813">
    <property type="component" value="Unassembled WGS sequence"/>
</dbReference>
<dbReference type="GO" id="GO:0009306">
    <property type="term" value="P:protein secretion"/>
    <property type="evidence" value="ECO:0007669"/>
    <property type="project" value="TreeGrafter"/>
</dbReference>
<dbReference type="PANTHER" id="PTHR23158:SF54">
    <property type="entry name" value="TRANSPORT AND GOLGI ORGANIZATION PROTEIN 1 HOMOLOG"/>
    <property type="match status" value="1"/>
</dbReference>
<feature type="coiled-coil region" evidence="2">
    <location>
        <begin position="290"/>
        <end position="347"/>
    </location>
</feature>
<dbReference type="GO" id="GO:0005789">
    <property type="term" value="C:endoplasmic reticulum membrane"/>
    <property type="evidence" value="ECO:0007669"/>
    <property type="project" value="TreeGrafter"/>
</dbReference>
<accession>G5C1R3</accession>
<dbReference type="GO" id="GO:0006888">
    <property type="term" value="P:endoplasmic reticulum to Golgi vesicle-mediated transport"/>
    <property type="evidence" value="ECO:0007669"/>
    <property type="project" value="TreeGrafter"/>
</dbReference>